<dbReference type="AlphaFoldDB" id="A0A362XFB9"/>
<evidence type="ECO:0000313" key="5">
    <source>
        <dbReference type="Proteomes" id="UP000251545"/>
    </source>
</evidence>
<keyword evidence="2" id="KW-0862">Zinc</keyword>
<accession>A0A362XFB9</accession>
<dbReference type="InterPro" id="IPR013154">
    <property type="entry name" value="ADH-like_N"/>
</dbReference>
<keyword evidence="1" id="KW-0560">Oxidoreductase</keyword>
<dbReference type="GO" id="GO:0008270">
    <property type="term" value="F:zinc ion binding"/>
    <property type="evidence" value="ECO:0007669"/>
    <property type="project" value="InterPro"/>
</dbReference>
<protein>
    <submittedName>
        <fullName evidence="4">NADPH:quinone reductase-like Zn-dependent oxidoreductase</fullName>
    </submittedName>
</protein>
<dbReference type="SUPFAM" id="SSF50129">
    <property type="entry name" value="GroES-like"/>
    <property type="match status" value="1"/>
</dbReference>
<dbReference type="Gene3D" id="3.40.50.720">
    <property type="entry name" value="NAD(P)-binding Rossmann-like Domain"/>
    <property type="match status" value="1"/>
</dbReference>
<dbReference type="PANTHER" id="PTHR11695">
    <property type="entry name" value="ALCOHOL DEHYDROGENASE RELATED"/>
    <property type="match status" value="1"/>
</dbReference>
<dbReference type="InterPro" id="IPR013149">
    <property type="entry name" value="ADH-like_C"/>
</dbReference>
<dbReference type="Pfam" id="PF08240">
    <property type="entry name" value="ADH_N"/>
    <property type="match status" value="1"/>
</dbReference>
<keyword evidence="2" id="KW-0479">Metal-binding</keyword>
<dbReference type="InterPro" id="IPR011032">
    <property type="entry name" value="GroES-like_sf"/>
</dbReference>
<dbReference type="InterPro" id="IPR050700">
    <property type="entry name" value="YIM1/Zinc_Alcohol_DH_Fams"/>
</dbReference>
<dbReference type="SUPFAM" id="SSF51735">
    <property type="entry name" value="NAD(P)-binding Rossmann-fold domains"/>
    <property type="match status" value="1"/>
</dbReference>
<comment type="similarity">
    <text evidence="2">Belongs to the zinc-containing alcohol dehydrogenase family.</text>
</comment>
<dbReference type="Pfam" id="PF00107">
    <property type="entry name" value="ADH_zinc_N"/>
    <property type="match status" value="1"/>
</dbReference>
<dbReference type="EMBL" id="PVEO01000002">
    <property type="protein sequence ID" value="PQV50550.1"/>
    <property type="molecule type" value="Genomic_DNA"/>
</dbReference>
<comment type="caution">
    <text evidence="4">The sequence shown here is derived from an EMBL/GenBank/DDBJ whole genome shotgun (WGS) entry which is preliminary data.</text>
</comment>
<organism evidence="4 5">
    <name type="scientific">Jejuia pallidilutea</name>
    <dbReference type="NCBI Taxonomy" id="504487"/>
    <lineage>
        <taxon>Bacteria</taxon>
        <taxon>Pseudomonadati</taxon>
        <taxon>Bacteroidota</taxon>
        <taxon>Flavobacteriia</taxon>
        <taxon>Flavobacteriales</taxon>
        <taxon>Flavobacteriaceae</taxon>
        <taxon>Jejuia</taxon>
    </lineage>
</organism>
<feature type="domain" description="Enoyl reductase (ER)" evidence="3">
    <location>
        <begin position="10"/>
        <end position="302"/>
    </location>
</feature>
<dbReference type="PROSITE" id="PS00059">
    <property type="entry name" value="ADH_ZINC"/>
    <property type="match status" value="1"/>
</dbReference>
<dbReference type="GO" id="GO:0016616">
    <property type="term" value="F:oxidoreductase activity, acting on the CH-OH group of donors, NAD or NADP as acceptor"/>
    <property type="evidence" value="ECO:0007669"/>
    <property type="project" value="UniProtKB-ARBA"/>
</dbReference>
<gene>
    <name evidence="4" type="ORF">CLV33_102414</name>
</gene>
<evidence type="ECO:0000259" key="3">
    <source>
        <dbReference type="SMART" id="SM00829"/>
    </source>
</evidence>
<evidence type="ECO:0000313" key="4">
    <source>
        <dbReference type="EMBL" id="PQV50550.1"/>
    </source>
</evidence>
<reference evidence="4 5" key="1">
    <citation type="submission" date="2018-02" db="EMBL/GenBank/DDBJ databases">
        <title>Genomic Encyclopedia of Archaeal and Bacterial Type Strains, Phase II (KMG-II): from individual species to whole genera.</title>
        <authorList>
            <person name="Goeker M."/>
        </authorList>
    </citation>
    <scope>NUCLEOTIDE SEQUENCE [LARGE SCALE GENOMIC DNA]</scope>
    <source>
        <strain evidence="4 5">DSM 21165</strain>
    </source>
</reference>
<dbReference type="CDD" id="cd08267">
    <property type="entry name" value="MDR1"/>
    <property type="match status" value="1"/>
</dbReference>
<name>A0A362XFB9_9FLAO</name>
<evidence type="ECO:0000256" key="2">
    <source>
        <dbReference type="RuleBase" id="RU361277"/>
    </source>
</evidence>
<evidence type="ECO:0000256" key="1">
    <source>
        <dbReference type="ARBA" id="ARBA00023002"/>
    </source>
</evidence>
<dbReference type="Gene3D" id="3.90.180.10">
    <property type="entry name" value="Medium-chain alcohol dehydrogenases, catalytic domain"/>
    <property type="match status" value="1"/>
</dbReference>
<dbReference type="InterPro" id="IPR002328">
    <property type="entry name" value="ADH_Zn_CS"/>
</dbReference>
<sequence>MKAVIYEKYGPPEVLKLKEIKKPKPKDNEILVKIYAATVTSGDVRLRSSNFPPLFWLPARLIFGVFKPKKTILGHELSGVIEGIGKDVSKFKVGDEVFGTTTMLKTGSYAEYICLPEKWKNGVISLKPKNLSHEKAAALPVGAMTAIFLLNKANLTKNSNTLIYGASGSVGSYAVQIASKQGAKVTAVCSSSNFEMVKSLGAKSCLDYKKQDYSKSNEKFDIVFDAVGKTKKSKAKKVLNEGGKFVSVNMLTKEKIENLELIKDNVEKNQLEPFIDKTFKLEEIVKAHKYVDKGRKRGNVIIKIQ</sequence>
<proteinExistence type="inferred from homology"/>
<dbReference type="InterPro" id="IPR036291">
    <property type="entry name" value="NAD(P)-bd_dom_sf"/>
</dbReference>
<dbReference type="PANTHER" id="PTHR11695:SF648">
    <property type="entry name" value="ZINC-BINDING OXIDOREDUCTASE"/>
    <property type="match status" value="1"/>
</dbReference>
<dbReference type="Proteomes" id="UP000251545">
    <property type="component" value="Unassembled WGS sequence"/>
</dbReference>
<dbReference type="RefSeq" id="WP_105473055.1">
    <property type="nucleotide sequence ID" value="NZ_PVEO01000002.1"/>
</dbReference>
<dbReference type="SMART" id="SM00829">
    <property type="entry name" value="PKS_ER"/>
    <property type="match status" value="1"/>
</dbReference>
<dbReference type="InterPro" id="IPR020843">
    <property type="entry name" value="ER"/>
</dbReference>
<comment type="cofactor">
    <cofactor evidence="2">
        <name>Zn(2+)</name>
        <dbReference type="ChEBI" id="CHEBI:29105"/>
    </cofactor>
</comment>